<dbReference type="EMBL" id="CAJPIZ010019719">
    <property type="protein sequence ID" value="CAG2117041.1"/>
    <property type="molecule type" value="Genomic_DNA"/>
</dbReference>
<organism evidence="1">
    <name type="scientific">Medioppia subpectinata</name>
    <dbReference type="NCBI Taxonomy" id="1979941"/>
    <lineage>
        <taxon>Eukaryota</taxon>
        <taxon>Metazoa</taxon>
        <taxon>Ecdysozoa</taxon>
        <taxon>Arthropoda</taxon>
        <taxon>Chelicerata</taxon>
        <taxon>Arachnida</taxon>
        <taxon>Acari</taxon>
        <taxon>Acariformes</taxon>
        <taxon>Sarcoptiformes</taxon>
        <taxon>Oribatida</taxon>
        <taxon>Brachypylina</taxon>
        <taxon>Oppioidea</taxon>
        <taxon>Oppiidae</taxon>
        <taxon>Medioppia</taxon>
    </lineage>
</organism>
<dbReference type="Pfam" id="PF10300">
    <property type="entry name" value="Iml2-TPR_39"/>
    <property type="match status" value="1"/>
</dbReference>
<protein>
    <submittedName>
        <fullName evidence="1">Uncharacterized protein</fullName>
    </submittedName>
</protein>
<evidence type="ECO:0000313" key="1">
    <source>
        <dbReference type="EMBL" id="CAD7637459.1"/>
    </source>
</evidence>
<dbReference type="OrthoDB" id="6482300at2759"/>
<dbReference type="PANTHER" id="PTHR31859">
    <property type="entry name" value="TETRATRICOPEPTIDE REPEAT PROTEIN 39 FAMILY MEMBER"/>
    <property type="match status" value="1"/>
</dbReference>
<proteinExistence type="predicted"/>
<dbReference type="InterPro" id="IPR019412">
    <property type="entry name" value="IML2/TPR_39"/>
</dbReference>
<sequence length="509" mass="58189">MSDDSNNNPKHMPIEESILSAQKIYLDTIQTNDICKGLAELEPHVSKSIYHSFLKCVGLIIIAFSSMSKEDIDKAHESLTVLAKQTNKIRKHGILISALKIVKTPNYNKYTDLELHAELLHTFYLSMSALICGMETHNIYGLIKVAYRLQKFIKNFKGCRVILKKRKQWENETSRQNFEAGVRFANGLKNLAISQIPPKILRIINILGYKGQESVGLEELNKAAFELPGMNARFARTFFIVYWLYGKSHGGLGLNKDMKHCEEVIRKELGEHPKSIVYLGALAKLEQVKGNLDTSIAMNEELLKNEYIAFHKAVHFELMFSHALKSDWDACIKYAELVRKGTEHSPTYTTYAEAVFRYVKAMEECDVSQKAIVSKLMESIPTLRIRHLGKTITPEKVAVECSIKYVKNKEFLILPELDLLYQLNWLNLIRGNEVLLNKFMVRVEKEVNHFKDNISDNYLSALFYKGVLLRLLGKPNDAKQCIQTVVDKYVFKTQSPLLTPCPPYLCSDT</sequence>
<evidence type="ECO:0000313" key="2">
    <source>
        <dbReference type="Proteomes" id="UP000759131"/>
    </source>
</evidence>
<dbReference type="PANTHER" id="PTHR31859:SF1">
    <property type="entry name" value="TETRATRICOPEPTIDE REPEAT PROTEIN 39C"/>
    <property type="match status" value="1"/>
</dbReference>
<gene>
    <name evidence="1" type="ORF">OSB1V03_LOCUS16996</name>
</gene>
<dbReference type="EMBL" id="OC874294">
    <property type="protein sequence ID" value="CAD7637459.1"/>
    <property type="molecule type" value="Genomic_DNA"/>
</dbReference>
<reference evidence="1" key="1">
    <citation type="submission" date="2020-11" db="EMBL/GenBank/DDBJ databases">
        <authorList>
            <person name="Tran Van P."/>
        </authorList>
    </citation>
    <scope>NUCLEOTIDE SEQUENCE</scope>
</reference>
<name>A0A7R9L9X9_9ACAR</name>
<dbReference type="Proteomes" id="UP000759131">
    <property type="component" value="Unassembled WGS sequence"/>
</dbReference>
<accession>A0A7R9L9X9</accession>
<keyword evidence="2" id="KW-1185">Reference proteome</keyword>
<dbReference type="AlphaFoldDB" id="A0A7R9L9X9"/>